<sequence>MLPYPMQQKDTFVSIPAAIPAGGDIPYRPCPSQKFYTPAQKGNMPKPNFRRTLPRDGNCQYIPYRISRCPSRGLIAKAIYHNTSANVLFQSPGHKQ</sequence>
<accession>A0ACC2UA69</accession>
<protein>
    <submittedName>
        <fullName evidence="1">Uncharacterized protein</fullName>
    </submittedName>
</protein>
<keyword evidence="2" id="KW-1185">Reference proteome</keyword>
<dbReference type="EMBL" id="QTSX02000941">
    <property type="protein sequence ID" value="KAJ9083735.1"/>
    <property type="molecule type" value="Genomic_DNA"/>
</dbReference>
<dbReference type="Proteomes" id="UP001165960">
    <property type="component" value="Unassembled WGS sequence"/>
</dbReference>
<name>A0ACC2UA69_9FUNG</name>
<evidence type="ECO:0000313" key="1">
    <source>
        <dbReference type="EMBL" id="KAJ9083735.1"/>
    </source>
</evidence>
<organism evidence="1 2">
    <name type="scientific">Entomophthora muscae</name>
    <dbReference type="NCBI Taxonomy" id="34485"/>
    <lineage>
        <taxon>Eukaryota</taxon>
        <taxon>Fungi</taxon>
        <taxon>Fungi incertae sedis</taxon>
        <taxon>Zoopagomycota</taxon>
        <taxon>Entomophthoromycotina</taxon>
        <taxon>Entomophthoromycetes</taxon>
        <taxon>Entomophthorales</taxon>
        <taxon>Entomophthoraceae</taxon>
        <taxon>Entomophthora</taxon>
    </lineage>
</organism>
<reference evidence="1" key="1">
    <citation type="submission" date="2022-04" db="EMBL/GenBank/DDBJ databases">
        <title>Genome of the entomopathogenic fungus Entomophthora muscae.</title>
        <authorList>
            <person name="Elya C."/>
            <person name="Lovett B.R."/>
            <person name="Lee E."/>
            <person name="Macias A.M."/>
            <person name="Hajek A.E."/>
            <person name="De Bivort B.L."/>
            <person name="Kasson M.T."/>
            <person name="De Fine Licht H.H."/>
            <person name="Stajich J.E."/>
        </authorList>
    </citation>
    <scope>NUCLEOTIDE SEQUENCE</scope>
    <source>
        <strain evidence="1">Berkeley</strain>
    </source>
</reference>
<comment type="caution">
    <text evidence="1">The sequence shown here is derived from an EMBL/GenBank/DDBJ whole genome shotgun (WGS) entry which is preliminary data.</text>
</comment>
<proteinExistence type="predicted"/>
<gene>
    <name evidence="1" type="ORF">DSO57_1031755</name>
</gene>
<evidence type="ECO:0000313" key="2">
    <source>
        <dbReference type="Proteomes" id="UP001165960"/>
    </source>
</evidence>